<protein>
    <recommendedName>
        <fullName evidence="4">O-antigen polysaccharide polymerase Wzy</fullName>
    </recommendedName>
</protein>
<name>A0ABQ6G8V1_9BACL</name>
<feature type="transmembrane region" description="Helical" evidence="1">
    <location>
        <begin position="419"/>
        <end position="441"/>
    </location>
</feature>
<dbReference type="RefSeq" id="WP_284238115.1">
    <property type="nucleotide sequence ID" value="NZ_BSSQ01000006.1"/>
</dbReference>
<feature type="transmembrane region" description="Helical" evidence="1">
    <location>
        <begin position="255"/>
        <end position="275"/>
    </location>
</feature>
<sequence>MIITKKQIINESKFSNPKQINISNKLIFLLDAFILFIASIIVFGLKDDLKLLPLIGRVMIVITIYMLFKFKGNKKLLFLFAILGFINISIGVSDLINNGAYVANWQLSLRHSEYNIVTAKSILLFMSVLNMMLGYSWLKNRAVNILSNDIQILNNPIISYVGTAALFIILLTGYSSELLTSSGEYVSNNNPIYEYAIVIYVVVWFFSGSSKIIKILLFTYSGVYSLYSLYFGDRSAAFLMLLLLFVLNFERKISVIKLFVLSVSAIFLANFIAIIRSGIDMDLSTIITNAQERGLYSDTVSYSYYTGITVTALHYIDHESLTYFLGYLKSLFLGTNSSEYGSLANYVSDNYGRLFNRGGGLFFTSFYAWFGYIGIISGAVLLGCIIRMVFSKSGKISNLYQILIVAFSVRWYLYNPTVLFRSVFVIATLVIILCLIFDTVIKKEKTRKKLDITNSAISKIRY</sequence>
<feature type="transmembrane region" description="Helical" evidence="1">
    <location>
        <begin position="26"/>
        <end position="45"/>
    </location>
</feature>
<feature type="transmembrane region" description="Helical" evidence="1">
    <location>
        <begin position="157"/>
        <end position="175"/>
    </location>
</feature>
<accession>A0ABQ6G8V1</accession>
<comment type="caution">
    <text evidence="2">The sequence shown here is derived from an EMBL/GenBank/DDBJ whole genome shotgun (WGS) entry which is preliminary data.</text>
</comment>
<evidence type="ECO:0000256" key="1">
    <source>
        <dbReference type="SAM" id="Phobius"/>
    </source>
</evidence>
<evidence type="ECO:0008006" key="4">
    <source>
        <dbReference type="Google" id="ProtNLM"/>
    </source>
</evidence>
<feature type="transmembrane region" description="Helical" evidence="1">
    <location>
        <begin position="116"/>
        <end position="137"/>
    </location>
</feature>
<dbReference type="Proteomes" id="UP001157114">
    <property type="component" value="Unassembled WGS sequence"/>
</dbReference>
<keyword evidence="1" id="KW-1133">Transmembrane helix</keyword>
<feature type="transmembrane region" description="Helical" evidence="1">
    <location>
        <begin position="195"/>
        <end position="217"/>
    </location>
</feature>
<feature type="transmembrane region" description="Helical" evidence="1">
    <location>
        <begin position="75"/>
        <end position="96"/>
    </location>
</feature>
<keyword evidence="1" id="KW-0812">Transmembrane</keyword>
<keyword evidence="3" id="KW-1185">Reference proteome</keyword>
<feature type="transmembrane region" description="Helical" evidence="1">
    <location>
        <begin position="295"/>
        <end position="316"/>
    </location>
</feature>
<organism evidence="2 3">
    <name type="scientific">Paenibacillus glycanilyticus</name>
    <dbReference type="NCBI Taxonomy" id="126569"/>
    <lineage>
        <taxon>Bacteria</taxon>
        <taxon>Bacillati</taxon>
        <taxon>Bacillota</taxon>
        <taxon>Bacilli</taxon>
        <taxon>Bacillales</taxon>
        <taxon>Paenibacillaceae</taxon>
        <taxon>Paenibacillus</taxon>
    </lineage>
</organism>
<keyword evidence="1" id="KW-0472">Membrane</keyword>
<reference evidence="2 3" key="1">
    <citation type="submission" date="2023-03" db="EMBL/GenBank/DDBJ databases">
        <title>Draft genome sequence of the bacteria which degrade cell wall of Tricholomamatutake.</title>
        <authorList>
            <person name="Konishi Y."/>
            <person name="Fukuta Y."/>
            <person name="Shirasaka N."/>
        </authorList>
    </citation>
    <scope>NUCLEOTIDE SEQUENCE [LARGE SCALE GENOMIC DNA]</scope>
    <source>
        <strain evidence="3">mu1</strain>
    </source>
</reference>
<gene>
    <name evidence="2" type="ORF">MU1_17190</name>
</gene>
<feature type="transmembrane region" description="Helical" evidence="1">
    <location>
        <begin position="51"/>
        <end position="68"/>
    </location>
</feature>
<feature type="transmembrane region" description="Helical" evidence="1">
    <location>
        <begin position="366"/>
        <end position="390"/>
    </location>
</feature>
<evidence type="ECO:0000313" key="2">
    <source>
        <dbReference type="EMBL" id="GLX67374.1"/>
    </source>
</evidence>
<proteinExistence type="predicted"/>
<feature type="transmembrane region" description="Helical" evidence="1">
    <location>
        <begin position="397"/>
        <end position="413"/>
    </location>
</feature>
<dbReference type="EMBL" id="BSSQ01000006">
    <property type="protein sequence ID" value="GLX67374.1"/>
    <property type="molecule type" value="Genomic_DNA"/>
</dbReference>
<evidence type="ECO:0000313" key="3">
    <source>
        <dbReference type="Proteomes" id="UP001157114"/>
    </source>
</evidence>